<keyword evidence="1" id="KW-1133">Transmembrane helix</keyword>
<keyword evidence="1" id="KW-0812">Transmembrane</keyword>
<sequence>MSDTPSQQPSRRSGSWLLYASLALFAAGLLAVLAIFVIGLATDAKPGVWLYLVAMGGTALGFLGSVTFALWSGRRAR</sequence>
<evidence type="ECO:0008006" key="4">
    <source>
        <dbReference type="Google" id="ProtNLM"/>
    </source>
</evidence>
<evidence type="ECO:0000313" key="3">
    <source>
        <dbReference type="Proteomes" id="UP000602198"/>
    </source>
</evidence>
<dbReference type="EMBL" id="JAERRJ010000009">
    <property type="protein sequence ID" value="MBL1077646.1"/>
    <property type="molecule type" value="Genomic_DNA"/>
</dbReference>
<comment type="caution">
    <text evidence="2">The sequence shown here is derived from an EMBL/GenBank/DDBJ whole genome shotgun (WGS) entry which is preliminary data.</text>
</comment>
<gene>
    <name evidence="2" type="ORF">JK358_24895</name>
</gene>
<feature type="transmembrane region" description="Helical" evidence="1">
    <location>
        <begin position="16"/>
        <end position="42"/>
    </location>
</feature>
<name>A0ABS1MBI7_9NOCA</name>
<accession>A0ABS1MBI7</accession>
<reference evidence="2 3" key="1">
    <citation type="submission" date="2021-01" db="EMBL/GenBank/DDBJ databases">
        <title>WGS of actinomycetes isolated from Thailand.</title>
        <authorList>
            <person name="Thawai C."/>
        </authorList>
    </citation>
    <scope>NUCLEOTIDE SEQUENCE [LARGE SCALE GENOMIC DNA]</scope>
    <source>
        <strain evidence="2 3">LPG 2</strain>
    </source>
</reference>
<feature type="transmembrane region" description="Helical" evidence="1">
    <location>
        <begin position="48"/>
        <end position="71"/>
    </location>
</feature>
<evidence type="ECO:0000256" key="1">
    <source>
        <dbReference type="SAM" id="Phobius"/>
    </source>
</evidence>
<dbReference type="RefSeq" id="WP_201951184.1">
    <property type="nucleotide sequence ID" value="NZ_JAERRJ010000009.1"/>
</dbReference>
<proteinExistence type="predicted"/>
<organism evidence="2 3">
    <name type="scientific">Nocardia acididurans</name>
    <dbReference type="NCBI Taxonomy" id="2802282"/>
    <lineage>
        <taxon>Bacteria</taxon>
        <taxon>Bacillati</taxon>
        <taxon>Actinomycetota</taxon>
        <taxon>Actinomycetes</taxon>
        <taxon>Mycobacteriales</taxon>
        <taxon>Nocardiaceae</taxon>
        <taxon>Nocardia</taxon>
    </lineage>
</organism>
<keyword evidence="1" id="KW-0472">Membrane</keyword>
<keyword evidence="3" id="KW-1185">Reference proteome</keyword>
<evidence type="ECO:0000313" key="2">
    <source>
        <dbReference type="EMBL" id="MBL1077646.1"/>
    </source>
</evidence>
<dbReference type="Proteomes" id="UP000602198">
    <property type="component" value="Unassembled WGS sequence"/>
</dbReference>
<protein>
    <recommendedName>
        <fullName evidence="4">DUF2530 domain-containing protein</fullName>
    </recommendedName>
</protein>